<sequence length="66" mass="6817">MQDAVQTNVEVLEAYSFMGLLAAEGQIPNAVSAPLKGEGNSIPADRRFQGTLNALGTVRDAQAAAA</sequence>
<dbReference type="Proteomes" id="UP000271227">
    <property type="component" value="Unassembled WGS sequence"/>
</dbReference>
<proteinExistence type="predicted"/>
<dbReference type="AlphaFoldDB" id="A0A3M0CTL4"/>
<protein>
    <submittedName>
        <fullName evidence="1">Uncharacterized protein</fullName>
    </submittedName>
</protein>
<accession>A0A3M0CTL4</accession>
<dbReference type="EMBL" id="REFR01000009">
    <property type="protein sequence ID" value="RMB11760.1"/>
    <property type="molecule type" value="Genomic_DNA"/>
</dbReference>
<organism evidence="1 2">
    <name type="scientific">Eilatimonas milleporae</name>
    <dbReference type="NCBI Taxonomy" id="911205"/>
    <lineage>
        <taxon>Bacteria</taxon>
        <taxon>Pseudomonadati</taxon>
        <taxon>Pseudomonadota</taxon>
        <taxon>Alphaproteobacteria</taxon>
        <taxon>Kordiimonadales</taxon>
        <taxon>Kordiimonadaceae</taxon>
        <taxon>Eilatimonas</taxon>
    </lineage>
</organism>
<reference evidence="1 2" key="1">
    <citation type="submission" date="2018-10" db="EMBL/GenBank/DDBJ databases">
        <title>Genomic Encyclopedia of Archaeal and Bacterial Type Strains, Phase II (KMG-II): from individual species to whole genera.</title>
        <authorList>
            <person name="Goeker M."/>
        </authorList>
    </citation>
    <scope>NUCLEOTIDE SEQUENCE [LARGE SCALE GENOMIC DNA]</scope>
    <source>
        <strain evidence="1 2">DSM 25217</strain>
    </source>
</reference>
<name>A0A3M0CTL4_9PROT</name>
<gene>
    <name evidence="1" type="ORF">BXY39_0243</name>
</gene>
<keyword evidence="2" id="KW-1185">Reference proteome</keyword>
<dbReference type="RefSeq" id="WP_121937004.1">
    <property type="nucleotide sequence ID" value="NZ_REFR01000009.1"/>
</dbReference>
<comment type="caution">
    <text evidence="1">The sequence shown here is derived from an EMBL/GenBank/DDBJ whole genome shotgun (WGS) entry which is preliminary data.</text>
</comment>
<evidence type="ECO:0000313" key="2">
    <source>
        <dbReference type="Proteomes" id="UP000271227"/>
    </source>
</evidence>
<evidence type="ECO:0000313" key="1">
    <source>
        <dbReference type="EMBL" id="RMB11760.1"/>
    </source>
</evidence>
<dbReference type="InParanoid" id="A0A3M0CTL4"/>